<keyword evidence="3" id="KW-1185">Reference proteome</keyword>
<name>A0A165LVW8_9APHY</name>
<evidence type="ECO:0000313" key="2">
    <source>
        <dbReference type="EMBL" id="KZT64913.1"/>
    </source>
</evidence>
<gene>
    <name evidence="2" type="ORF">DAEQUDRAFT_732008</name>
</gene>
<accession>A0A165LVW8</accession>
<dbReference type="AlphaFoldDB" id="A0A165LVW8"/>
<dbReference type="Proteomes" id="UP000076727">
    <property type="component" value="Unassembled WGS sequence"/>
</dbReference>
<feature type="transmembrane region" description="Helical" evidence="1">
    <location>
        <begin position="42"/>
        <end position="60"/>
    </location>
</feature>
<keyword evidence="1" id="KW-0812">Transmembrane</keyword>
<sequence length="90" mass="10271">MSRRYDEYRPPLRTAGFLSLTSFICTSPRVQNMNGIFTESKFISFSLSYAILANIAFCNFSPALRTSSHWICHDHGTRTAEHTSTNTYLL</sequence>
<keyword evidence="1" id="KW-0472">Membrane</keyword>
<organism evidence="2 3">
    <name type="scientific">Daedalea quercina L-15889</name>
    <dbReference type="NCBI Taxonomy" id="1314783"/>
    <lineage>
        <taxon>Eukaryota</taxon>
        <taxon>Fungi</taxon>
        <taxon>Dikarya</taxon>
        <taxon>Basidiomycota</taxon>
        <taxon>Agaricomycotina</taxon>
        <taxon>Agaricomycetes</taxon>
        <taxon>Polyporales</taxon>
        <taxon>Fomitopsis</taxon>
    </lineage>
</organism>
<dbReference type="EMBL" id="KV429115">
    <property type="protein sequence ID" value="KZT64913.1"/>
    <property type="molecule type" value="Genomic_DNA"/>
</dbReference>
<evidence type="ECO:0000256" key="1">
    <source>
        <dbReference type="SAM" id="Phobius"/>
    </source>
</evidence>
<evidence type="ECO:0000313" key="3">
    <source>
        <dbReference type="Proteomes" id="UP000076727"/>
    </source>
</evidence>
<protein>
    <submittedName>
        <fullName evidence="2">Uncharacterized protein</fullName>
    </submittedName>
</protein>
<proteinExistence type="predicted"/>
<keyword evidence="1" id="KW-1133">Transmembrane helix</keyword>
<reference evidence="2 3" key="1">
    <citation type="journal article" date="2016" name="Mol. Biol. Evol.">
        <title>Comparative Genomics of Early-Diverging Mushroom-Forming Fungi Provides Insights into the Origins of Lignocellulose Decay Capabilities.</title>
        <authorList>
            <person name="Nagy L.G."/>
            <person name="Riley R."/>
            <person name="Tritt A."/>
            <person name="Adam C."/>
            <person name="Daum C."/>
            <person name="Floudas D."/>
            <person name="Sun H."/>
            <person name="Yadav J.S."/>
            <person name="Pangilinan J."/>
            <person name="Larsson K.H."/>
            <person name="Matsuura K."/>
            <person name="Barry K."/>
            <person name="Labutti K."/>
            <person name="Kuo R."/>
            <person name="Ohm R.A."/>
            <person name="Bhattacharya S.S."/>
            <person name="Shirouzu T."/>
            <person name="Yoshinaga Y."/>
            <person name="Martin F.M."/>
            <person name="Grigoriev I.V."/>
            <person name="Hibbett D.S."/>
        </authorList>
    </citation>
    <scope>NUCLEOTIDE SEQUENCE [LARGE SCALE GENOMIC DNA]</scope>
    <source>
        <strain evidence="2 3">L-15889</strain>
    </source>
</reference>